<evidence type="ECO:0000256" key="1">
    <source>
        <dbReference type="ARBA" id="ARBA00022737"/>
    </source>
</evidence>
<protein>
    <recommendedName>
        <fullName evidence="2">Right handed beta helix domain-containing protein</fullName>
    </recommendedName>
</protein>
<dbReference type="InterPro" id="IPR012334">
    <property type="entry name" value="Pectin_lyas_fold"/>
</dbReference>
<sequence length="587" mass="60582">MGKRTILLSTTLVLGLGVGVSATVLHVPSEYPTIQAGIDVAVDGDTVLVADGTYTGDGNRDLDLGGKAIVVMSENGPQVTTIVCEGSVQDPHRGFHFHSGEDSASVVKGFTIRDGCAHGVWPDYNGGGILCNVASPTIEGNRITGNVGGVGGGISCLSSSAIIVDNAITENSGCGITCFLSSPIIEGNTIAANTGGGGAGIRCENNSSPTIEGNTITENEAGKGGGIGCWEDSSPTIARNVIAGNTTSSGGGAGIYLHENCSPGIQENTITGNVAMEDESVGGGICGWVDSSPTIEGNTITGNAAGMGGGMGFVDFGSPLIKGNSIAANTASLAGGGIYCGWDTSPTVTGNTFTGNASVYGGGMACFDNSYPTVINTILWGDSAGIGGEIFADDTSWVVVTYTDVEGGWPGEGNIDTDPWFVQQSWGDYRLLWPSACIDSGHPDSLDPDGTRSDMGAHFLDQSKPLVIYVSPQGRTIARGQIGSLLYTIINCHEEPEPCWWIARLIRPGGQPWPGNPLEGPLYLVVKQNAYYQAYRSYTVPLQCPLGTWSFSTKLGLPGNLYDEDGFQFTVVESRGTLSGGAGVRGL</sequence>
<dbReference type="InterPro" id="IPR051550">
    <property type="entry name" value="SCF-Subunits/Alg-Epimerases"/>
</dbReference>
<dbReference type="EMBL" id="LJUI01000059">
    <property type="protein sequence ID" value="KPK68808.1"/>
    <property type="molecule type" value="Genomic_DNA"/>
</dbReference>
<evidence type="ECO:0000313" key="3">
    <source>
        <dbReference type="EMBL" id="KPK68808.1"/>
    </source>
</evidence>
<dbReference type="AlphaFoldDB" id="A0A0S8G728"/>
<dbReference type="InterPro" id="IPR006626">
    <property type="entry name" value="PbH1"/>
</dbReference>
<dbReference type="SUPFAM" id="SSF51126">
    <property type="entry name" value="Pectin lyase-like"/>
    <property type="match status" value="2"/>
</dbReference>
<dbReference type="Gene3D" id="2.160.20.10">
    <property type="entry name" value="Single-stranded right-handed beta-helix, Pectin lyase-like"/>
    <property type="match status" value="2"/>
</dbReference>
<dbReference type="PATRIC" id="fig|1703774.3.peg.2691"/>
<comment type="caution">
    <text evidence="3">The sequence shown here is derived from an EMBL/GenBank/DDBJ whole genome shotgun (WGS) entry which is preliminary data.</text>
</comment>
<dbReference type="SMART" id="SM00710">
    <property type="entry name" value="PbH1"/>
    <property type="match status" value="7"/>
</dbReference>
<keyword evidence="1" id="KW-0677">Repeat</keyword>
<evidence type="ECO:0000313" key="4">
    <source>
        <dbReference type="Proteomes" id="UP000051717"/>
    </source>
</evidence>
<feature type="domain" description="Right handed beta helix" evidence="2">
    <location>
        <begin position="125"/>
        <end position="242"/>
    </location>
</feature>
<dbReference type="Proteomes" id="UP000051717">
    <property type="component" value="Unassembled WGS sequence"/>
</dbReference>
<dbReference type="PANTHER" id="PTHR22990:SF15">
    <property type="entry name" value="F-BOX ONLY PROTEIN 10"/>
    <property type="match status" value="1"/>
</dbReference>
<accession>A0A0S8G728</accession>
<evidence type="ECO:0000259" key="2">
    <source>
        <dbReference type="Pfam" id="PF13229"/>
    </source>
</evidence>
<dbReference type="Pfam" id="PF13229">
    <property type="entry name" value="Beta_helix"/>
    <property type="match status" value="1"/>
</dbReference>
<dbReference type="InterPro" id="IPR011050">
    <property type="entry name" value="Pectin_lyase_fold/virulence"/>
</dbReference>
<gene>
    <name evidence="3" type="ORF">AMJ82_07320</name>
</gene>
<reference evidence="3 4" key="1">
    <citation type="journal article" date="2015" name="Microbiome">
        <title>Genomic resolution of linkages in carbon, nitrogen, and sulfur cycling among widespread estuary sediment bacteria.</title>
        <authorList>
            <person name="Baker B.J."/>
            <person name="Lazar C.S."/>
            <person name="Teske A.P."/>
            <person name="Dick G.J."/>
        </authorList>
    </citation>
    <scope>NUCLEOTIDE SEQUENCE [LARGE SCALE GENOMIC DNA]</scope>
    <source>
        <strain evidence="3">SM23_40</strain>
    </source>
</reference>
<dbReference type="InterPro" id="IPR039448">
    <property type="entry name" value="Beta_helix"/>
</dbReference>
<name>A0A0S8G728_UNCT6</name>
<dbReference type="PANTHER" id="PTHR22990">
    <property type="entry name" value="F-BOX ONLY PROTEIN"/>
    <property type="match status" value="1"/>
</dbReference>
<proteinExistence type="predicted"/>
<organism evidence="3 4">
    <name type="scientific">candidate division TA06 bacterium SM23_40</name>
    <dbReference type="NCBI Taxonomy" id="1703774"/>
    <lineage>
        <taxon>Bacteria</taxon>
        <taxon>Bacteria division TA06</taxon>
    </lineage>
</organism>